<dbReference type="PANTHER" id="PTHR31650">
    <property type="entry name" value="O-ACYLTRANSFERASE (WSD1-LIKE) FAMILY PROTEIN"/>
    <property type="match status" value="1"/>
</dbReference>
<dbReference type="InterPro" id="IPR036249">
    <property type="entry name" value="Thioredoxin-like_sf"/>
</dbReference>
<dbReference type="InterPro" id="IPR036915">
    <property type="entry name" value="Cyclin-like_sf"/>
</dbReference>
<feature type="transmembrane region" description="Helical" evidence="1">
    <location>
        <begin position="336"/>
        <end position="357"/>
    </location>
</feature>
<dbReference type="Proteomes" id="UP000591131">
    <property type="component" value="Unassembled WGS sequence"/>
</dbReference>
<keyword evidence="1" id="KW-0472">Membrane</keyword>
<dbReference type="GO" id="GO:0008374">
    <property type="term" value="F:O-acyltransferase activity"/>
    <property type="evidence" value="ECO:0007669"/>
    <property type="project" value="InterPro"/>
</dbReference>
<organism evidence="3 4">
    <name type="scientific">Perkinsus chesapeaki</name>
    <name type="common">Clam parasite</name>
    <name type="synonym">Perkinsus andrewsi</name>
    <dbReference type="NCBI Taxonomy" id="330153"/>
    <lineage>
        <taxon>Eukaryota</taxon>
        <taxon>Sar</taxon>
        <taxon>Alveolata</taxon>
        <taxon>Perkinsozoa</taxon>
        <taxon>Perkinsea</taxon>
        <taxon>Perkinsida</taxon>
        <taxon>Perkinsidae</taxon>
        <taxon>Perkinsus</taxon>
    </lineage>
</organism>
<dbReference type="OrthoDB" id="619536at2759"/>
<protein>
    <recommendedName>
        <fullName evidence="2">Thioredoxin domain-containing protein</fullName>
    </recommendedName>
</protein>
<dbReference type="InterPro" id="IPR009721">
    <property type="entry name" value="O-acyltransferase_WSD1_C"/>
</dbReference>
<feature type="domain" description="Thioredoxin" evidence="2">
    <location>
        <begin position="170"/>
        <end position="292"/>
    </location>
</feature>
<keyword evidence="1" id="KW-1133">Transmembrane helix</keyword>
<accession>A0A7J6MZU9</accession>
<dbReference type="SUPFAM" id="SSF47954">
    <property type="entry name" value="Cyclin-like"/>
    <property type="match status" value="1"/>
</dbReference>
<dbReference type="PROSITE" id="PS00194">
    <property type="entry name" value="THIOREDOXIN_1"/>
    <property type="match status" value="1"/>
</dbReference>
<evidence type="ECO:0000259" key="2">
    <source>
        <dbReference type="PROSITE" id="PS51352"/>
    </source>
</evidence>
<proteinExistence type="predicted"/>
<dbReference type="Pfam" id="PF00085">
    <property type="entry name" value="Thioredoxin"/>
    <property type="match status" value="1"/>
</dbReference>
<dbReference type="GO" id="GO:0019432">
    <property type="term" value="P:triglyceride biosynthetic process"/>
    <property type="evidence" value="ECO:0007669"/>
    <property type="project" value="TreeGrafter"/>
</dbReference>
<evidence type="ECO:0000313" key="3">
    <source>
        <dbReference type="EMBL" id="KAF4676877.1"/>
    </source>
</evidence>
<dbReference type="Gene3D" id="3.40.30.10">
    <property type="entry name" value="Glutaredoxin"/>
    <property type="match status" value="1"/>
</dbReference>
<reference evidence="3 4" key="1">
    <citation type="submission" date="2020-04" db="EMBL/GenBank/DDBJ databases">
        <title>Perkinsus chesapeaki whole genome sequence.</title>
        <authorList>
            <person name="Bogema D.R."/>
        </authorList>
    </citation>
    <scope>NUCLEOTIDE SEQUENCE [LARGE SCALE GENOMIC DNA]</scope>
    <source>
        <strain evidence="3">ATCC PRA-425</strain>
    </source>
</reference>
<evidence type="ECO:0000313" key="4">
    <source>
        <dbReference type="Proteomes" id="UP000591131"/>
    </source>
</evidence>
<keyword evidence="4" id="KW-1185">Reference proteome</keyword>
<dbReference type="Pfam" id="PF00134">
    <property type="entry name" value="Cyclin_N"/>
    <property type="match status" value="1"/>
</dbReference>
<dbReference type="InterPro" id="IPR006671">
    <property type="entry name" value="Cyclin_N"/>
</dbReference>
<dbReference type="GO" id="GO:0005886">
    <property type="term" value="C:plasma membrane"/>
    <property type="evidence" value="ECO:0007669"/>
    <property type="project" value="TreeGrafter"/>
</dbReference>
<feature type="transmembrane region" description="Helical" evidence="1">
    <location>
        <begin position="377"/>
        <end position="395"/>
    </location>
</feature>
<evidence type="ECO:0000256" key="1">
    <source>
        <dbReference type="SAM" id="Phobius"/>
    </source>
</evidence>
<dbReference type="InterPro" id="IPR045034">
    <property type="entry name" value="O-acyltransferase_WSD1-like"/>
</dbReference>
<keyword evidence="1" id="KW-0812">Transmembrane</keyword>
<dbReference type="InterPro" id="IPR013766">
    <property type="entry name" value="Thioredoxin_domain"/>
</dbReference>
<sequence>MGAWASSVVPSPSIFHGQVVHDKYYRGLSGKWDGKMQILCAGVAKRISLLIAFAAVMGVEDHICVFDYENVVGDCKCLSKTPFLQVEVFKFLYSVMRGLRIFPQCAIISLIYWCLVLACKMWEDVPPRNNEFAEVLRGDFTTRAVNRCEAAVAERLDYRLVVDKDEYQAYRVWSTEHHLDATETVIEITSVNFDYLVRDDSRPLLVLLYSPTCPHCKALKPVWDAVCEVAEDRQLFRVGELDCVSQSHVCDRLGEAKVPSVYIFLDNGQKMLKYTGGKDVDEMSQFASGGFKDREEEAVEVPAQGTTKRFSIRSLTKAVASEIVTVMRYSPIGCCALLLTGFILGIMFDAYVLRAVMEDEEENPSDREEPDRGNEEDPSKVIAFLIIIIMFNFLFGDLTAGTAISGILLGMLLAVVLPRALKPTVTPSGEKKEYMDLVSNGQVLFDDNRKEGQTCVHSAQIFEKQVPFNSFSKQFIKIYGSQGRFAQRLVNKGGERPYWIKADPYWQPEDNISCVTDRTDHAKFEEVLGKMCSTPLPVSQPLWQLVYFQNYVREDNGELTSAFIWKYHHSVADGFTAMRHTCSHCVPAEEGKKMEDLFIKPKAGSKHSRPSILTIAKKTVVAFCKLVFLPKDPVNPCKPNYRLVHGAKRATSFTYLGEEFSVAEIKKIAHSATTTDHKKSVNDVLLAAISRALGIYCDEKKDTMKGVKVPEDFLSAMWVSLDRGSPFKFEEGERRWGNEGLGVCYLSLPIGVKSAVEQLNIVYHRIRDLIGSPEPLLANKLQALIAWLPYPIAHFIWPRVTDKVTLSISNVPGPQAQLRWPVNRDEDLQEQLHCSGVIRDMLFFVPPVNDIGIMASIISYNNRVNVGITTAADWISQDDAHHIIYDLVPQAMREIRDGVAAECKAIDLYSMIELTLIQSLTAVISIGISFFTLRVVSVFMRRKPNSIEDDDKDYMDPISRCLVLFDETQEESIICVHAAEIFEERVHFPGFIKQFIRIYAQEGRFSQRLVQNDGRRAYWTRAKDEWEPMDNITCKEEHIGHEEFEKLLGEMCSTPLPLDNPPWRLVFLQNYLPRDSDKLTSAFIWKYHHSIADGFTAMRHAARFTMAYGMLVKFVGALFKLISLKKDPPNPCKPSYRLGQRDKRVCSFAGLGEEFSVNKIKEILIAAASRALSRYCEEHSKDGKPGLDKLTSAVWVALNAGSPFQFSANESRWGNEKLGVCYLDLPVKSGTPLEQLDTVSTNIRQLIGSPEPYIANRLQAFIGSLPYCIAKPLCWMIADKATLSISNVPGPQAALRWPVNRNEDLKDQIPNTGIIKDLLFFVPPAFDIGKTTVTLPSKRFFQRDNAMHHFV</sequence>
<dbReference type="PROSITE" id="PS51352">
    <property type="entry name" value="THIOREDOXIN_2"/>
    <property type="match status" value="1"/>
</dbReference>
<dbReference type="CDD" id="cd02961">
    <property type="entry name" value="PDI_a_family"/>
    <property type="match status" value="1"/>
</dbReference>
<dbReference type="Pfam" id="PF06974">
    <property type="entry name" value="WS_DGAT_C"/>
    <property type="match status" value="2"/>
</dbReference>
<comment type="caution">
    <text evidence="3">The sequence shown here is derived from an EMBL/GenBank/DDBJ whole genome shotgun (WGS) entry which is preliminary data.</text>
</comment>
<gene>
    <name evidence="3" type="ORF">FOL47_004580</name>
</gene>
<dbReference type="InterPro" id="IPR017937">
    <property type="entry name" value="Thioredoxin_CS"/>
</dbReference>
<dbReference type="Gene3D" id="1.10.472.10">
    <property type="entry name" value="Cyclin-like"/>
    <property type="match status" value="1"/>
</dbReference>
<name>A0A7J6MZU9_PERCH</name>
<dbReference type="EMBL" id="JAAPAO010000026">
    <property type="protein sequence ID" value="KAF4676877.1"/>
    <property type="molecule type" value="Genomic_DNA"/>
</dbReference>
<dbReference type="SUPFAM" id="SSF52833">
    <property type="entry name" value="Thioredoxin-like"/>
    <property type="match status" value="1"/>
</dbReference>
<dbReference type="PANTHER" id="PTHR31650:SF1">
    <property type="entry name" value="WAX ESTER SYNTHASE_DIACYLGLYCEROL ACYLTRANSFERASE 4-RELATED"/>
    <property type="match status" value="1"/>
</dbReference>